<organism evidence="1 2">
    <name type="scientific">Auriscalpium vulgare</name>
    <dbReference type="NCBI Taxonomy" id="40419"/>
    <lineage>
        <taxon>Eukaryota</taxon>
        <taxon>Fungi</taxon>
        <taxon>Dikarya</taxon>
        <taxon>Basidiomycota</taxon>
        <taxon>Agaricomycotina</taxon>
        <taxon>Agaricomycetes</taxon>
        <taxon>Russulales</taxon>
        <taxon>Auriscalpiaceae</taxon>
        <taxon>Auriscalpium</taxon>
    </lineage>
</organism>
<sequence>MGYRIPSGLFRARACPPVVCAPLHAPLICACRFLSFIVARPPPLSARLVVRVKQRWKTASICGQVRSPTRRFEIPHRRLPGRKWRPTPTAAHSATSRGFRPSRSTARHGRTWWAAR</sequence>
<dbReference type="Proteomes" id="UP000814033">
    <property type="component" value="Unassembled WGS sequence"/>
</dbReference>
<protein>
    <submittedName>
        <fullName evidence="1">Uncharacterized protein</fullName>
    </submittedName>
</protein>
<accession>A0ACB8RYA0</accession>
<evidence type="ECO:0000313" key="2">
    <source>
        <dbReference type="Proteomes" id="UP000814033"/>
    </source>
</evidence>
<evidence type="ECO:0000313" key="1">
    <source>
        <dbReference type="EMBL" id="KAI0048571.1"/>
    </source>
</evidence>
<name>A0ACB8RYA0_9AGAM</name>
<dbReference type="EMBL" id="MU275884">
    <property type="protein sequence ID" value="KAI0048571.1"/>
    <property type="molecule type" value="Genomic_DNA"/>
</dbReference>
<reference evidence="1" key="1">
    <citation type="submission" date="2021-02" db="EMBL/GenBank/DDBJ databases">
        <authorList>
            <consortium name="DOE Joint Genome Institute"/>
            <person name="Ahrendt S."/>
            <person name="Looney B.P."/>
            <person name="Miyauchi S."/>
            <person name="Morin E."/>
            <person name="Drula E."/>
            <person name="Courty P.E."/>
            <person name="Chicoki N."/>
            <person name="Fauchery L."/>
            <person name="Kohler A."/>
            <person name="Kuo A."/>
            <person name="Labutti K."/>
            <person name="Pangilinan J."/>
            <person name="Lipzen A."/>
            <person name="Riley R."/>
            <person name="Andreopoulos W."/>
            <person name="He G."/>
            <person name="Johnson J."/>
            <person name="Barry K.W."/>
            <person name="Grigoriev I.V."/>
            <person name="Nagy L."/>
            <person name="Hibbett D."/>
            <person name="Henrissat B."/>
            <person name="Matheny P.B."/>
            <person name="Labbe J."/>
            <person name="Martin F."/>
        </authorList>
    </citation>
    <scope>NUCLEOTIDE SEQUENCE</scope>
    <source>
        <strain evidence="1">FP105234-sp</strain>
    </source>
</reference>
<reference evidence="1" key="2">
    <citation type="journal article" date="2022" name="New Phytol.">
        <title>Evolutionary transition to the ectomycorrhizal habit in the genomes of a hyperdiverse lineage of mushroom-forming fungi.</title>
        <authorList>
            <person name="Looney B."/>
            <person name="Miyauchi S."/>
            <person name="Morin E."/>
            <person name="Drula E."/>
            <person name="Courty P.E."/>
            <person name="Kohler A."/>
            <person name="Kuo A."/>
            <person name="LaButti K."/>
            <person name="Pangilinan J."/>
            <person name="Lipzen A."/>
            <person name="Riley R."/>
            <person name="Andreopoulos W."/>
            <person name="He G."/>
            <person name="Johnson J."/>
            <person name="Nolan M."/>
            <person name="Tritt A."/>
            <person name="Barry K.W."/>
            <person name="Grigoriev I.V."/>
            <person name="Nagy L.G."/>
            <person name="Hibbett D."/>
            <person name="Henrissat B."/>
            <person name="Matheny P.B."/>
            <person name="Labbe J."/>
            <person name="Martin F.M."/>
        </authorList>
    </citation>
    <scope>NUCLEOTIDE SEQUENCE</scope>
    <source>
        <strain evidence="1">FP105234-sp</strain>
    </source>
</reference>
<proteinExistence type="predicted"/>
<comment type="caution">
    <text evidence="1">The sequence shown here is derived from an EMBL/GenBank/DDBJ whole genome shotgun (WGS) entry which is preliminary data.</text>
</comment>
<gene>
    <name evidence="1" type="ORF">FA95DRAFT_1678180</name>
</gene>
<keyword evidence="2" id="KW-1185">Reference proteome</keyword>